<dbReference type="InterPro" id="IPR050211">
    <property type="entry name" value="FOX_domain-containing"/>
</dbReference>
<name>A0A914B2E3_PATMI</name>
<dbReference type="PANTHER" id="PTHR11829:SF206">
    <property type="entry name" value="FORKHEAD BOX PROTEIN Q1"/>
    <property type="match status" value="1"/>
</dbReference>
<feature type="compositionally biased region" description="Polar residues" evidence="4">
    <location>
        <begin position="152"/>
        <end position="165"/>
    </location>
</feature>
<evidence type="ECO:0000256" key="4">
    <source>
        <dbReference type="SAM" id="MobiDB-lite"/>
    </source>
</evidence>
<reference evidence="6" key="1">
    <citation type="submission" date="2022-11" db="UniProtKB">
        <authorList>
            <consortium name="EnsemblMetazoa"/>
        </authorList>
    </citation>
    <scope>IDENTIFICATION</scope>
</reference>
<accession>A0A914B2E3</accession>
<dbReference type="AlphaFoldDB" id="A0A914B2E3"/>
<keyword evidence="7" id="KW-1185">Reference proteome</keyword>
<feature type="domain" description="Fork-head" evidence="5">
    <location>
        <begin position="45"/>
        <end position="126"/>
    </location>
</feature>
<dbReference type="PROSITE" id="PS00657">
    <property type="entry name" value="FORK_HEAD_1"/>
    <property type="match status" value="1"/>
</dbReference>
<evidence type="ECO:0000313" key="7">
    <source>
        <dbReference type="Proteomes" id="UP000887568"/>
    </source>
</evidence>
<organism evidence="6 7">
    <name type="scientific">Patiria miniata</name>
    <name type="common">Bat star</name>
    <name type="synonym">Asterina miniata</name>
    <dbReference type="NCBI Taxonomy" id="46514"/>
    <lineage>
        <taxon>Eukaryota</taxon>
        <taxon>Metazoa</taxon>
        <taxon>Echinodermata</taxon>
        <taxon>Eleutherozoa</taxon>
        <taxon>Asterozoa</taxon>
        <taxon>Asteroidea</taxon>
        <taxon>Valvatacea</taxon>
        <taxon>Valvatida</taxon>
        <taxon>Asterinidae</taxon>
        <taxon>Patiria</taxon>
    </lineage>
</organism>
<dbReference type="GO" id="GO:0030154">
    <property type="term" value="P:cell differentiation"/>
    <property type="evidence" value="ECO:0007669"/>
    <property type="project" value="TreeGrafter"/>
</dbReference>
<dbReference type="EnsemblMetazoa" id="XM_038214254.1">
    <property type="protein sequence ID" value="XP_038070182.1"/>
    <property type="gene ID" value="LOC119739356"/>
</dbReference>
<dbReference type="GO" id="GO:0000978">
    <property type="term" value="F:RNA polymerase II cis-regulatory region sequence-specific DNA binding"/>
    <property type="evidence" value="ECO:0007669"/>
    <property type="project" value="TreeGrafter"/>
</dbReference>
<dbReference type="SUPFAM" id="SSF46785">
    <property type="entry name" value="Winged helix' DNA-binding domain"/>
    <property type="match status" value="1"/>
</dbReference>
<dbReference type="GO" id="GO:0009653">
    <property type="term" value="P:anatomical structure morphogenesis"/>
    <property type="evidence" value="ECO:0007669"/>
    <property type="project" value="TreeGrafter"/>
</dbReference>
<dbReference type="GO" id="GO:0005634">
    <property type="term" value="C:nucleus"/>
    <property type="evidence" value="ECO:0007669"/>
    <property type="project" value="UniProtKB-SubCell"/>
</dbReference>
<keyword evidence="2 3" id="KW-0539">Nucleus</keyword>
<dbReference type="InterPro" id="IPR001766">
    <property type="entry name" value="Fork_head_dom"/>
</dbReference>
<dbReference type="InterPro" id="IPR030456">
    <property type="entry name" value="TF_fork_head_CS_2"/>
</dbReference>
<dbReference type="InterPro" id="IPR036390">
    <property type="entry name" value="WH_DNA-bd_sf"/>
</dbReference>
<dbReference type="PROSITE" id="PS00658">
    <property type="entry name" value="FORK_HEAD_2"/>
    <property type="match status" value="1"/>
</dbReference>
<sequence length="406" mass="44995">MVATKKTEECRSTEDRAEIKAVLSAVRPRKSTKGKQRPTYRRRVKPPHSYAELITMAIKSSPSCMMTLREILDHMSASYECFRGSYIGWKNSVRHNLSANDFFVKVLRNNQRPYGKDNFWTLSPSCPHCLGESPDREPSAGSSPLHQPFQPRVNSSSSPINAGTSHHSEEAAAPYLSAVNQPAAPVTRCPSPTPGCTPETGTAPASVNHQACDEWSQLEDLFVPDADIDLALYDEDFEFAIPHQPSAPAQVCLGSAGQDRSSLAHIKTEYHPSYPEYLPADYAPYQPRHSLFPHGITERQMRFLPHISSSVTARLRIKSEYTSTTTIESSNFVCGDPGSYPPSPEPFLHEAGYPAERRPDQYRLGSIVASAIRGSLSLDLDESALQAIERSVRLLDRPRPDDLICA</sequence>
<dbReference type="SMART" id="SM00339">
    <property type="entry name" value="FH"/>
    <property type="match status" value="1"/>
</dbReference>
<keyword evidence="1 3" id="KW-0238">DNA-binding</keyword>
<dbReference type="OMA" id="ECRSTED"/>
<proteinExistence type="predicted"/>
<dbReference type="Pfam" id="PF00250">
    <property type="entry name" value="Forkhead"/>
    <property type="match status" value="1"/>
</dbReference>
<evidence type="ECO:0000313" key="6">
    <source>
        <dbReference type="EnsemblMetazoa" id="XP_038070182.1"/>
    </source>
</evidence>
<feature type="region of interest" description="Disordered" evidence="4">
    <location>
        <begin position="131"/>
        <end position="169"/>
    </location>
</feature>
<dbReference type="GeneID" id="119739356"/>
<dbReference type="OrthoDB" id="5954824at2759"/>
<dbReference type="InterPro" id="IPR018122">
    <property type="entry name" value="TF_fork_head_CS_1"/>
</dbReference>
<dbReference type="RefSeq" id="XP_038070182.1">
    <property type="nucleotide sequence ID" value="XM_038214254.1"/>
</dbReference>
<dbReference type="PANTHER" id="PTHR11829">
    <property type="entry name" value="FORKHEAD BOX PROTEIN"/>
    <property type="match status" value="1"/>
</dbReference>
<dbReference type="InterPro" id="IPR036388">
    <property type="entry name" value="WH-like_DNA-bd_sf"/>
</dbReference>
<dbReference type="PROSITE" id="PS50039">
    <property type="entry name" value="FORK_HEAD_3"/>
    <property type="match status" value="1"/>
</dbReference>
<feature type="DNA-binding region" description="Fork-head" evidence="3">
    <location>
        <begin position="45"/>
        <end position="126"/>
    </location>
</feature>
<protein>
    <recommendedName>
        <fullName evidence="5">Fork-head domain-containing protein</fullName>
    </recommendedName>
</protein>
<dbReference type="Proteomes" id="UP000887568">
    <property type="component" value="Unplaced"/>
</dbReference>
<evidence type="ECO:0000256" key="1">
    <source>
        <dbReference type="ARBA" id="ARBA00023125"/>
    </source>
</evidence>
<dbReference type="Gene3D" id="1.10.10.10">
    <property type="entry name" value="Winged helix-like DNA-binding domain superfamily/Winged helix DNA-binding domain"/>
    <property type="match status" value="1"/>
</dbReference>
<evidence type="ECO:0000259" key="5">
    <source>
        <dbReference type="PROSITE" id="PS50039"/>
    </source>
</evidence>
<comment type="subcellular location">
    <subcellularLocation>
        <location evidence="3">Nucleus</location>
    </subcellularLocation>
</comment>
<evidence type="ECO:0000256" key="3">
    <source>
        <dbReference type="PROSITE-ProRule" id="PRU00089"/>
    </source>
</evidence>
<evidence type="ECO:0000256" key="2">
    <source>
        <dbReference type="ARBA" id="ARBA00023242"/>
    </source>
</evidence>
<dbReference type="GO" id="GO:0000981">
    <property type="term" value="F:DNA-binding transcription factor activity, RNA polymerase II-specific"/>
    <property type="evidence" value="ECO:0007669"/>
    <property type="project" value="TreeGrafter"/>
</dbReference>
<dbReference type="PRINTS" id="PR00053">
    <property type="entry name" value="FORKHEAD"/>
</dbReference>